<dbReference type="InterPro" id="IPR012827">
    <property type="entry name" value="Hemerythrin_metal-bd"/>
</dbReference>
<keyword evidence="2" id="KW-0479">Metal-binding</keyword>
<dbReference type="Proteomes" id="UP001319121">
    <property type="component" value="Chromosome"/>
</dbReference>
<feature type="domain" description="Hemerythrin-like" evidence="4">
    <location>
        <begin position="19"/>
        <end position="136"/>
    </location>
</feature>
<dbReference type="InterPro" id="IPR035938">
    <property type="entry name" value="Hemerythrin-like_sf"/>
</dbReference>
<name>A0AAN1T021_9PROT</name>
<organism evidence="5 6">
    <name type="scientific">Ferrigenium kumadai</name>
    <dbReference type="NCBI Taxonomy" id="1682490"/>
    <lineage>
        <taxon>Bacteria</taxon>
        <taxon>Pseudomonadati</taxon>
        <taxon>Pseudomonadota</taxon>
        <taxon>Betaproteobacteria</taxon>
        <taxon>Nitrosomonadales</taxon>
        <taxon>Gallionellaceae</taxon>
        <taxon>Ferrigenium</taxon>
    </lineage>
</organism>
<dbReference type="PANTHER" id="PTHR37164:SF1">
    <property type="entry name" value="BACTERIOHEMERYTHRIN"/>
    <property type="match status" value="1"/>
</dbReference>
<dbReference type="PANTHER" id="PTHR37164">
    <property type="entry name" value="BACTERIOHEMERYTHRIN"/>
    <property type="match status" value="1"/>
</dbReference>
<evidence type="ECO:0000313" key="6">
    <source>
        <dbReference type="Proteomes" id="UP001319121"/>
    </source>
</evidence>
<dbReference type="AlphaFoldDB" id="A0AAN1T021"/>
<keyword evidence="6" id="KW-1185">Reference proteome</keyword>
<proteinExistence type="inferred from homology"/>
<evidence type="ECO:0000256" key="3">
    <source>
        <dbReference type="ARBA" id="ARBA00023004"/>
    </source>
</evidence>
<sequence>MLRERIMTLTWTEQLSVGNAIIDSEHRNLIGLINSVEHALRSGNEHALSHAFKLLTDCVRLHFMNEEKIAQAAELPFEQHKQSHQYLQKELQYIRDELEAKSGMWSEGAVEHFTRTLGNWMMDHLSGEDKLLKPALLTLPSDFSAA</sequence>
<dbReference type="GO" id="GO:0046872">
    <property type="term" value="F:metal ion binding"/>
    <property type="evidence" value="ECO:0007669"/>
    <property type="project" value="UniProtKB-KW"/>
</dbReference>
<evidence type="ECO:0000313" key="5">
    <source>
        <dbReference type="EMBL" id="BBJ00134.1"/>
    </source>
</evidence>
<reference evidence="5 6" key="1">
    <citation type="submission" date="2019-03" db="EMBL/GenBank/DDBJ databases">
        <title>Complete genome sequence of Ferrigenium kumadai strain An22, a microaerophilic iron-oxidizing bacterium isolated from a paddy field soil.</title>
        <authorList>
            <person name="Watanabe T."/>
            <person name="Asakawa S."/>
        </authorList>
    </citation>
    <scope>NUCLEOTIDE SEQUENCE [LARGE SCALE GENOMIC DNA]</scope>
    <source>
        <strain evidence="5 6">An22</strain>
    </source>
</reference>
<evidence type="ECO:0000256" key="2">
    <source>
        <dbReference type="ARBA" id="ARBA00022723"/>
    </source>
</evidence>
<dbReference type="CDD" id="cd12107">
    <property type="entry name" value="Hemerythrin"/>
    <property type="match status" value="1"/>
</dbReference>
<dbReference type="InterPro" id="IPR012312">
    <property type="entry name" value="Hemerythrin-like"/>
</dbReference>
<dbReference type="KEGG" id="fku:FGKAn22_18260"/>
<dbReference type="InterPro" id="IPR050669">
    <property type="entry name" value="Hemerythrin"/>
</dbReference>
<comment type="similarity">
    <text evidence="1">Belongs to the hemerythrin family.</text>
</comment>
<keyword evidence="3" id="KW-0408">Iron</keyword>
<dbReference type="Gene3D" id="1.20.120.50">
    <property type="entry name" value="Hemerythrin-like"/>
    <property type="match status" value="1"/>
</dbReference>
<dbReference type="EMBL" id="AP019536">
    <property type="protein sequence ID" value="BBJ00134.1"/>
    <property type="molecule type" value="Genomic_DNA"/>
</dbReference>
<gene>
    <name evidence="5" type="ORF">FGKAn22_18260</name>
</gene>
<evidence type="ECO:0000259" key="4">
    <source>
        <dbReference type="Pfam" id="PF01814"/>
    </source>
</evidence>
<dbReference type="NCBIfam" id="TIGR02481">
    <property type="entry name" value="hemeryth_dom"/>
    <property type="match status" value="1"/>
</dbReference>
<dbReference type="SUPFAM" id="SSF47188">
    <property type="entry name" value="Hemerythrin-like"/>
    <property type="match status" value="1"/>
</dbReference>
<protein>
    <recommendedName>
        <fullName evidence="4">Hemerythrin-like domain-containing protein</fullName>
    </recommendedName>
</protein>
<evidence type="ECO:0000256" key="1">
    <source>
        <dbReference type="ARBA" id="ARBA00010587"/>
    </source>
</evidence>
<accession>A0AAN1T021</accession>
<dbReference type="Pfam" id="PF01814">
    <property type="entry name" value="Hemerythrin"/>
    <property type="match status" value="1"/>
</dbReference>